<evidence type="ECO:0000313" key="2">
    <source>
        <dbReference type="EMBL" id="CAF5024139.1"/>
    </source>
</evidence>
<proteinExistence type="predicted"/>
<feature type="region of interest" description="Disordered" evidence="1">
    <location>
        <begin position="1"/>
        <end position="29"/>
    </location>
</feature>
<accession>A0A8S3DM14</accession>
<feature type="non-terminal residue" evidence="2">
    <location>
        <position position="1"/>
    </location>
</feature>
<dbReference type="AlphaFoldDB" id="A0A8S3DM14"/>
<evidence type="ECO:0000313" key="3">
    <source>
        <dbReference type="Proteomes" id="UP000681720"/>
    </source>
</evidence>
<dbReference type="Proteomes" id="UP000681720">
    <property type="component" value="Unassembled WGS sequence"/>
</dbReference>
<protein>
    <submittedName>
        <fullName evidence="2">Uncharacterized protein</fullName>
    </submittedName>
</protein>
<feature type="non-terminal residue" evidence="2">
    <location>
        <position position="55"/>
    </location>
</feature>
<comment type="caution">
    <text evidence="2">The sequence shown here is derived from an EMBL/GenBank/DDBJ whole genome shotgun (WGS) entry which is preliminary data.</text>
</comment>
<sequence>FWFSSSETERSSDSQQSYQTDDETNSVEREIEITNVTKEGCDHADSAQFELLQTL</sequence>
<name>A0A8S3DM14_9BILA</name>
<organism evidence="2 3">
    <name type="scientific">Rotaria magnacalcarata</name>
    <dbReference type="NCBI Taxonomy" id="392030"/>
    <lineage>
        <taxon>Eukaryota</taxon>
        <taxon>Metazoa</taxon>
        <taxon>Spiralia</taxon>
        <taxon>Gnathifera</taxon>
        <taxon>Rotifera</taxon>
        <taxon>Eurotatoria</taxon>
        <taxon>Bdelloidea</taxon>
        <taxon>Philodinida</taxon>
        <taxon>Philodinidae</taxon>
        <taxon>Rotaria</taxon>
    </lineage>
</organism>
<dbReference type="EMBL" id="CAJOBJ010216898">
    <property type="protein sequence ID" value="CAF5024139.1"/>
    <property type="molecule type" value="Genomic_DNA"/>
</dbReference>
<reference evidence="2" key="1">
    <citation type="submission" date="2021-02" db="EMBL/GenBank/DDBJ databases">
        <authorList>
            <person name="Nowell W R."/>
        </authorList>
    </citation>
    <scope>NUCLEOTIDE SEQUENCE</scope>
</reference>
<evidence type="ECO:0000256" key="1">
    <source>
        <dbReference type="SAM" id="MobiDB-lite"/>
    </source>
</evidence>
<gene>
    <name evidence="2" type="ORF">GIL414_LOCUS58547</name>
</gene>